<evidence type="ECO:0000259" key="2">
    <source>
        <dbReference type="Pfam" id="PF16363"/>
    </source>
</evidence>
<gene>
    <name evidence="3" type="ORF">BJX67DRAFT_377789</name>
</gene>
<sequence length="394" mass="43546">MPFEKNGTQNGTQNGAPASTNLIGTTRFEPRTDIKTILITGGMGFIGGWVTRHLAMHYPEYTIVCMDKMSLVSSPANIHCLATYPNFHFVEGDLIDQATVSQVLSEYNIDCVLHFAACSHVQNSFVDPEAFTLNNVVATQRLLDAIRLHKGACPVRRFIHISTDEVYGEAVDGFVDETTQFIPTNPYAASKAAAEMYVWAYAKSFGIPALVVRSNNVFGPGQYPEKLIPRFCTLLGMQQPLTIQGSGLHVRRYLYAADAADALDTLLHKGAVGEAYNLSASSGVTNLEVAVRMLQLYGYTPADFKNHLVWIPDRPFNDHDYQIDGSKLEALGWRQRTSFPEGLAMTMDWYRKNTQVWWPDVEREISLSSTVTACEDDSGGGGVRNGCNDNDPKA</sequence>
<dbReference type="SUPFAM" id="SSF51735">
    <property type="entry name" value="NAD(P)-binding Rossmann-fold domains"/>
    <property type="match status" value="1"/>
</dbReference>
<feature type="domain" description="NAD(P)-binding" evidence="2">
    <location>
        <begin position="38"/>
        <end position="345"/>
    </location>
</feature>
<name>A0ABR4M3K7_9EURO</name>
<dbReference type="Gene3D" id="3.40.50.720">
    <property type="entry name" value="NAD(P)-binding Rossmann-like Domain"/>
    <property type="match status" value="1"/>
</dbReference>
<dbReference type="GeneID" id="98147272"/>
<evidence type="ECO:0000313" key="4">
    <source>
        <dbReference type="Proteomes" id="UP001610432"/>
    </source>
</evidence>
<dbReference type="InterPro" id="IPR016040">
    <property type="entry name" value="NAD(P)-bd_dom"/>
</dbReference>
<organism evidence="3 4">
    <name type="scientific">Aspergillus lucknowensis</name>
    <dbReference type="NCBI Taxonomy" id="176173"/>
    <lineage>
        <taxon>Eukaryota</taxon>
        <taxon>Fungi</taxon>
        <taxon>Dikarya</taxon>
        <taxon>Ascomycota</taxon>
        <taxon>Pezizomycotina</taxon>
        <taxon>Eurotiomycetes</taxon>
        <taxon>Eurotiomycetidae</taxon>
        <taxon>Eurotiales</taxon>
        <taxon>Aspergillaceae</taxon>
        <taxon>Aspergillus</taxon>
        <taxon>Aspergillus subgen. Nidulantes</taxon>
    </lineage>
</organism>
<feature type="region of interest" description="Disordered" evidence="1">
    <location>
        <begin position="1"/>
        <end position="23"/>
    </location>
</feature>
<dbReference type="InterPro" id="IPR036291">
    <property type="entry name" value="NAD(P)-bd_dom_sf"/>
</dbReference>
<evidence type="ECO:0000256" key="1">
    <source>
        <dbReference type="SAM" id="MobiDB-lite"/>
    </source>
</evidence>
<keyword evidence="4" id="KW-1185">Reference proteome</keyword>
<dbReference type="Pfam" id="PF16363">
    <property type="entry name" value="GDP_Man_Dehyd"/>
    <property type="match status" value="1"/>
</dbReference>
<dbReference type="Proteomes" id="UP001610432">
    <property type="component" value="Unassembled WGS sequence"/>
</dbReference>
<dbReference type="PANTHER" id="PTHR43000">
    <property type="entry name" value="DTDP-D-GLUCOSE 4,6-DEHYDRATASE-RELATED"/>
    <property type="match status" value="1"/>
</dbReference>
<proteinExistence type="predicted"/>
<dbReference type="Gene3D" id="3.90.25.10">
    <property type="entry name" value="UDP-galactose 4-epimerase, domain 1"/>
    <property type="match status" value="1"/>
</dbReference>
<dbReference type="RefSeq" id="XP_070890165.1">
    <property type="nucleotide sequence ID" value="XM_071032200.1"/>
</dbReference>
<reference evidence="3 4" key="1">
    <citation type="submission" date="2024-07" db="EMBL/GenBank/DDBJ databases">
        <title>Section-level genome sequencing and comparative genomics of Aspergillus sections Usti and Cavernicolus.</title>
        <authorList>
            <consortium name="Lawrence Berkeley National Laboratory"/>
            <person name="Nybo J.L."/>
            <person name="Vesth T.C."/>
            <person name="Theobald S."/>
            <person name="Frisvad J.C."/>
            <person name="Larsen T.O."/>
            <person name="Kjaerboelling I."/>
            <person name="Rothschild-Mancinelli K."/>
            <person name="Lyhne E.K."/>
            <person name="Kogle M.E."/>
            <person name="Barry K."/>
            <person name="Clum A."/>
            <person name="Na H."/>
            <person name="Ledsgaard L."/>
            <person name="Lin J."/>
            <person name="Lipzen A."/>
            <person name="Kuo A."/>
            <person name="Riley R."/>
            <person name="Mondo S."/>
            <person name="Labutti K."/>
            <person name="Haridas S."/>
            <person name="Pangalinan J."/>
            <person name="Salamov A.A."/>
            <person name="Simmons B.A."/>
            <person name="Magnuson J.K."/>
            <person name="Chen J."/>
            <person name="Drula E."/>
            <person name="Henrissat B."/>
            <person name="Wiebenga A."/>
            <person name="Lubbers R.J."/>
            <person name="Gomes A.C."/>
            <person name="Macurrencykelacurrency M.R."/>
            <person name="Stajich J."/>
            <person name="Grigoriev I.V."/>
            <person name="Mortensen U.H."/>
            <person name="De Vries R.P."/>
            <person name="Baker S.E."/>
            <person name="Andersen M.R."/>
        </authorList>
    </citation>
    <scope>NUCLEOTIDE SEQUENCE [LARGE SCALE GENOMIC DNA]</scope>
    <source>
        <strain evidence="3 4">CBS 449.75</strain>
    </source>
</reference>
<evidence type="ECO:0000313" key="3">
    <source>
        <dbReference type="EMBL" id="KAL2871186.1"/>
    </source>
</evidence>
<protein>
    <submittedName>
        <fullName evidence="3">dTDP-D-glucose 4,6-dehydratase-like protein</fullName>
    </submittedName>
</protein>
<dbReference type="EMBL" id="JBFXLQ010000004">
    <property type="protein sequence ID" value="KAL2871186.1"/>
    <property type="molecule type" value="Genomic_DNA"/>
</dbReference>
<accession>A0ABR4M3K7</accession>
<comment type="caution">
    <text evidence="3">The sequence shown here is derived from an EMBL/GenBank/DDBJ whole genome shotgun (WGS) entry which is preliminary data.</text>
</comment>